<accession>M1E9I1</accession>
<gene>
    <name evidence="10" type="ORF">Thena_1710</name>
</gene>
<dbReference type="Gene3D" id="3.40.50.10800">
    <property type="entry name" value="NadA-like"/>
    <property type="match status" value="3"/>
</dbReference>
<dbReference type="GO" id="GO:0051539">
    <property type="term" value="F:4 iron, 4 sulfur cluster binding"/>
    <property type="evidence" value="ECO:0007669"/>
    <property type="project" value="UniProtKB-KW"/>
</dbReference>
<evidence type="ECO:0000256" key="5">
    <source>
        <dbReference type="ARBA" id="ARBA00022642"/>
    </source>
</evidence>
<dbReference type="Pfam" id="PF02445">
    <property type="entry name" value="NadA"/>
    <property type="match status" value="1"/>
</dbReference>
<dbReference type="PANTHER" id="PTHR30573:SF0">
    <property type="entry name" value="QUINOLINATE SYNTHASE, CHLOROPLASTIC"/>
    <property type="match status" value="1"/>
</dbReference>
<evidence type="ECO:0000313" key="11">
    <source>
        <dbReference type="Proteomes" id="UP000011765"/>
    </source>
</evidence>
<evidence type="ECO:0000256" key="9">
    <source>
        <dbReference type="ARBA" id="ARBA00023014"/>
    </source>
</evidence>
<dbReference type="EMBL" id="CP002690">
    <property type="protein sequence ID" value="AEE15319.1"/>
    <property type="molecule type" value="Genomic_DNA"/>
</dbReference>
<dbReference type="InterPro" id="IPR036094">
    <property type="entry name" value="NadA_sf"/>
</dbReference>
<name>M1E9I1_9BACT</name>
<dbReference type="GO" id="GO:0008987">
    <property type="term" value="F:quinolinate synthetase A activity"/>
    <property type="evidence" value="ECO:0007669"/>
    <property type="project" value="InterPro"/>
</dbReference>
<evidence type="ECO:0000256" key="1">
    <source>
        <dbReference type="ARBA" id="ARBA00001966"/>
    </source>
</evidence>
<sequence length="383" mass="44460">MQENISANSLAKKFYDLFNRYAEDLYPGRYTHEKCKDLANIYFEIKDLKQKKDSLILSHNYLYPEFHEISDNIGDSLGLSLFVKEKKCKRVDFQGVFFMGSTSKIIVGNEKRLFVPDKPENLGCSLVDSIDTTYIKNWKEKYDGVVISYVNSDIYTKSLSDYICTSRNADKVIINAIKKFKGKKVLILPDKNLGKVMKARAIDSLKEEGTDVDPNIIEVYEQEKAYCHVHEKISLDYILSLIDKYKESDLLIHPECSCSFKLYEMTKKDKELKKKLFIVSTEQMVSSAKSSSAKSFIVGTEKGMVYRLRKEVPEKEFLPIDFAQCEYMKENTLEKLLESLKSDRYEIFISDTEEVEFREDGIYLPRKVAEKARVAIERMLEIK</sequence>
<reference evidence="10 11" key="1">
    <citation type="submission" date="2011-04" db="EMBL/GenBank/DDBJ databases">
        <title>The complete genome of Thermodesulfobium narugense DSM 14796.</title>
        <authorList>
            <consortium name="US DOE Joint Genome Institute (JGI-PGF)"/>
            <person name="Lucas S."/>
            <person name="Han J."/>
            <person name="Lapidus A."/>
            <person name="Bruce D."/>
            <person name="Goodwin L."/>
            <person name="Pitluck S."/>
            <person name="Peters L."/>
            <person name="Kyrpides N."/>
            <person name="Mavromatis K."/>
            <person name="Pagani I."/>
            <person name="Ivanova N."/>
            <person name="Ovchinnikova G."/>
            <person name="Zhang X."/>
            <person name="Saunders L."/>
            <person name="Detter J.C."/>
            <person name="Tapia R."/>
            <person name="Han C."/>
            <person name="Land M."/>
            <person name="Hauser L."/>
            <person name="Markowitz V."/>
            <person name="Cheng J.-F."/>
            <person name="Hugenholtz P."/>
            <person name="Woyke T."/>
            <person name="Wu D."/>
            <person name="Spring S."/>
            <person name="Schroeder M."/>
            <person name="Brambilla E."/>
            <person name="Klenk H.-P."/>
            <person name="Eisen J.A."/>
        </authorList>
    </citation>
    <scope>NUCLEOTIDE SEQUENCE [LARGE SCALE GENOMIC DNA]</scope>
    <source>
        <strain evidence="10 11">DSM 14796</strain>
    </source>
</reference>
<dbReference type="SUPFAM" id="SSF142754">
    <property type="entry name" value="NadA-like"/>
    <property type="match status" value="1"/>
</dbReference>
<dbReference type="PANTHER" id="PTHR30573">
    <property type="entry name" value="QUINOLINATE SYNTHETASE A"/>
    <property type="match status" value="1"/>
</dbReference>
<dbReference type="AlphaFoldDB" id="M1E9I1"/>
<keyword evidence="4" id="KW-0004">4Fe-4S</keyword>
<evidence type="ECO:0000256" key="2">
    <source>
        <dbReference type="ARBA" id="ARBA00005065"/>
    </source>
</evidence>
<keyword evidence="9" id="KW-0411">Iron-sulfur</keyword>
<dbReference type="UniPathway" id="UPA00253">
    <property type="reaction ID" value="UER00327"/>
</dbReference>
<dbReference type="KEGG" id="tnr:Thena_1710"/>
<organism evidence="10 11">
    <name type="scientific">Thermodesulfobium narugense DSM 14796</name>
    <dbReference type="NCBI Taxonomy" id="747365"/>
    <lineage>
        <taxon>Bacteria</taxon>
        <taxon>Pseudomonadati</taxon>
        <taxon>Thermodesulfobiota</taxon>
        <taxon>Thermodesulfobiia</taxon>
        <taxon>Thermodesulfobiales</taxon>
        <taxon>Thermodesulfobiaceae</taxon>
        <taxon>Thermodesulfobium</taxon>
    </lineage>
</organism>
<dbReference type="GO" id="GO:0046872">
    <property type="term" value="F:metal ion binding"/>
    <property type="evidence" value="ECO:0007669"/>
    <property type="project" value="UniProtKB-KW"/>
</dbReference>
<evidence type="ECO:0000256" key="8">
    <source>
        <dbReference type="ARBA" id="ARBA00023004"/>
    </source>
</evidence>
<dbReference type="Proteomes" id="UP000011765">
    <property type="component" value="Chromosome"/>
</dbReference>
<evidence type="ECO:0000256" key="3">
    <source>
        <dbReference type="ARBA" id="ARBA00012669"/>
    </source>
</evidence>
<evidence type="ECO:0000256" key="7">
    <source>
        <dbReference type="ARBA" id="ARBA00022723"/>
    </source>
</evidence>
<dbReference type="GO" id="GO:0034628">
    <property type="term" value="P:'de novo' NAD+ biosynthetic process from L-aspartate"/>
    <property type="evidence" value="ECO:0007669"/>
    <property type="project" value="TreeGrafter"/>
</dbReference>
<keyword evidence="5" id="KW-0662">Pyridine nucleotide biosynthesis</keyword>
<dbReference type="EC" id="2.5.1.72" evidence="3"/>
<comment type="cofactor">
    <cofactor evidence="1">
        <name>[4Fe-4S] cluster</name>
        <dbReference type="ChEBI" id="CHEBI:49883"/>
    </cofactor>
</comment>
<evidence type="ECO:0000256" key="4">
    <source>
        <dbReference type="ARBA" id="ARBA00022485"/>
    </source>
</evidence>
<dbReference type="eggNOG" id="COG0379">
    <property type="taxonomic scope" value="Bacteria"/>
</dbReference>
<keyword evidence="6 10" id="KW-0808">Transferase</keyword>
<keyword evidence="11" id="KW-1185">Reference proteome</keyword>
<dbReference type="STRING" id="747365.Thena_1710"/>
<keyword evidence="8" id="KW-0408">Iron</keyword>
<evidence type="ECO:0000313" key="10">
    <source>
        <dbReference type="EMBL" id="AEE15319.1"/>
    </source>
</evidence>
<evidence type="ECO:0000256" key="6">
    <source>
        <dbReference type="ARBA" id="ARBA00022679"/>
    </source>
</evidence>
<dbReference type="RefSeq" id="WP_013757039.1">
    <property type="nucleotide sequence ID" value="NC_015499.1"/>
</dbReference>
<dbReference type="InterPro" id="IPR003473">
    <property type="entry name" value="NadA"/>
</dbReference>
<dbReference type="HOGENOM" id="CLU_047382_0_0_9"/>
<proteinExistence type="predicted"/>
<keyword evidence="7" id="KW-0479">Metal-binding</keyword>
<protein>
    <recommendedName>
        <fullName evidence="3">quinolinate synthase</fullName>
        <ecNumber evidence="3">2.5.1.72</ecNumber>
    </recommendedName>
</protein>
<comment type="pathway">
    <text evidence="2">Cofactor biosynthesis; NAD(+) biosynthesis; quinolinate from iminoaspartate: step 1/1.</text>
</comment>